<proteinExistence type="inferred from homology"/>
<comment type="subcellular location">
    <subcellularLocation>
        <location evidence="9">Dynein axonemal particle</location>
    </subcellularLocation>
    <subcellularLocation>
        <location evidence="1 11">Nucleus</location>
    </subcellularLocation>
</comment>
<evidence type="ECO:0000256" key="2">
    <source>
        <dbReference type="ARBA" id="ARBA00007519"/>
    </source>
</evidence>
<dbReference type="Gene3D" id="1.10.8.60">
    <property type="match status" value="1"/>
</dbReference>
<organism evidence="13 14">
    <name type="scientific">Chrysemys picta bellii</name>
    <name type="common">Western painted turtle</name>
    <name type="synonym">Emys bellii</name>
    <dbReference type="NCBI Taxonomy" id="8478"/>
    <lineage>
        <taxon>Eukaryota</taxon>
        <taxon>Metazoa</taxon>
        <taxon>Chordata</taxon>
        <taxon>Craniata</taxon>
        <taxon>Vertebrata</taxon>
        <taxon>Euteleostomi</taxon>
        <taxon>Archelosauria</taxon>
        <taxon>Testudinata</taxon>
        <taxon>Testudines</taxon>
        <taxon>Cryptodira</taxon>
        <taxon>Durocryptodira</taxon>
        <taxon>Testudinoidea</taxon>
        <taxon>Emydidae</taxon>
        <taxon>Chrysemys</taxon>
    </lineage>
</organism>
<dbReference type="GO" id="GO:1905168">
    <property type="term" value="P:positive regulation of double-strand break repair via homologous recombination"/>
    <property type="evidence" value="ECO:0007669"/>
    <property type="project" value="Ensembl"/>
</dbReference>
<dbReference type="Pfam" id="PF17856">
    <property type="entry name" value="TIP49_C"/>
    <property type="match status" value="1"/>
</dbReference>
<dbReference type="GO" id="GO:0043531">
    <property type="term" value="F:ADP binding"/>
    <property type="evidence" value="ECO:0007669"/>
    <property type="project" value="Ensembl"/>
</dbReference>
<evidence type="ECO:0000313" key="13">
    <source>
        <dbReference type="Ensembl" id="ENSCPBP00000019961.1"/>
    </source>
</evidence>
<evidence type="ECO:0000256" key="6">
    <source>
        <dbReference type="ARBA" id="ARBA00022840"/>
    </source>
</evidence>
<dbReference type="GO" id="GO:0120293">
    <property type="term" value="C:dynein axonemal particle"/>
    <property type="evidence" value="ECO:0007669"/>
    <property type="project" value="UniProtKB-SubCell"/>
</dbReference>
<dbReference type="GO" id="GO:0006338">
    <property type="term" value="P:chromatin remodeling"/>
    <property type="evidence" value="ECO:0007669"/>
    <property type="project" value="Ensembl"/>
</dbReference>
<evidence type="ECO:0000256" key="1">
    <source>
        <dbReference type="ARBA" id="ARBA00004123"/>
    </source>
</evidence>
<evidence type="ECO:0000313" key="14">
    <source>
        <dbReference type="Proteomes" id="UP000694380"/>
    </source>
</evidence>
<dbReference type="AlphaFoldDB" id="A0A8C3HLR5"/>
<dbReference type="GO" id="GO:0006310">
    <property type="term" value="P:DNA recombination"/>
    <property type="evidence" value="ECO:0007669"/>
    <property type="project" value="UniProtKB-KW"/>
</dbReference>
<evidence type="ECO:0000256" key="10">
    <source>
        <dbReference type="ARBA" id="ARBA00048432"/>
    </source>
</evidence>
<dbReference type="Ensembl" id="ENSCPBT00000023485.1">
    <property type="protein sequence ID" value="ENSCPBP00000019961.1"/>
    <property type="gene ID" value="ENSCPBG00000014361.1"/>
</dbReference>
<evidence type="ECO:0000256" key="4">
    <source>
        <dbReference type="ARBA" id="ARBA00022801"/>
    </source>
</evidence>
<dbReference type="GO" id="GO:0051726">
    <property type="term" value="P:regulation of cell cycle"/>
    <property type="evidence" value="ECO:0007669"/>
    <property type="project" value="Ensembl"/>
</dbReference>
<evidence type="ECO:0000256" key="8">
    <source>
        <dbReference type="ARBA" id="ARBA00023242"/>
    </source>
</evidence>
<dbReference type="GO" id="GO:0016607">
    <property type="term" value="C:nuclear speck"/>
    <property type="evidence" value="ECO:0007669"/>
    <property type="project" value="Ensembl"/>
</dbReference>
<keyword evidence="11" id="KW-0227">DNA damage</keyword>
<name>A0A8C3HLR5_CHRPI</name>
<dbReference type="PANTHER" id="PTHR11093">
    <property type="entry name" value="RUVB-RELATED REPTIN AND PONTIN"/>
    <property type="match status" value="1"/>
</dbReference>
<dbReference type="GO" id="GO:0097255">
    <property type="term" value="C:R2TP complex"/>
    <property type="evidence" value="ECO:0007669"/>
    <property type="project" value="Ensembl"/>
</dbReference>
<keyword evidence="6 11" id="KW-0067">ATP-binding</keyword>
<dbReference type="GO" id="GO:0017025">
    <property type="term" value="F:TBP-class protein binding"/>
    <property type="evidence" value="ECO:0007669"/>
    <property type="project" value="Ensembl"/>
</dbReference>
<gene>
    <name evidence="13" type="primary">RUVBL1</name>
</gene>
<dbReference type="GO" id="GO:0005829">
    <property type="term" value="C:cytosol"/>
    <property type="evidence" value="ECO:0007669"/>
    <property type="project" value="Ensembl"/>
</dbReference>
<keyword evidence="11" id="KW-0805">Transcription regulation</keyword>
<dbReference type="GO" id="GO:0003678">
    <property type="term" value="F:DNA helicase activity"/>
    <property type="evidence" value="ECO:0007669"/>
    <property type="project" value="UniProtKB-EC"/>
</dbReference>
<keyword evidence="3 11" id="KW-0547">Nucleotide-binding</keyword>
<dbReference type="GO" id="GO:0035267">
    <property type="term" value="C:NuA4 histone acetyltransferase complex"/>
    <property type="evidence" value="ECO:0007669"/>
    <property type="project" value="Ensembl"/>
</dbReference>
<keyword evidence="5 11" id="KW-0347">Helicase</keyword>
<reference evidence="13" key="1">
    <citation type="submission" date="2025-08" db="UniProtKB">
        <authorList>
            <consortium name="Ensembl"/>
        </authorList>
    </citation>
    <scope>IDENTIFICATION</scope>
</reference>
<keyword evidence="11" id="KW-0234">DNA repair</keyword>
<keyword evidence="14" id="KW-1185">Reference proteome</keyword>
<evidence type="ECO:0000256" key="3">
    <source>
        <dbReference type="ARBA" id="ARBA00022741"/>
    </source>
</evidence>
<dbReference type="Proteomes" id="UP000694380">
    <property type="component" value="Unplaced"/>
</dbReference>
<dbReference type="GO" id="GO:0006281">
    <property type="term" value="P:DNA repair"/>
    <property type="evidence" value="ECO:0007669"/>
    <property type="project" value="UniProtKB-KW"/>
</dbReference>
<dbReference type="InterPro" id="IPR042487">
    <property type="entry name" value="RuvBL1/2_DNA/RNA_bd_dom"/>
</dbReference>
<dbReference type="Pfam" id="PF06068">
    <property type="entry name" value="TIP49"/>
    <property type="match status" value="1"/>
</dbReference>
<dbReference type="Gene3D" id="3.40.50.300">
    <property type="entry name" value="P-loop containing nucleotide triphosphate hydrolases"/>
    <property type="match status" value="1"/>
</dbReference>
<dbReference type="GO" id="GO:0101031">
    <property type="term" value="C:protein folding chaperone complex"/>
    <property type="evidence" value="ECO:0007669"/>
    <property type="project" value="Ensembl"/>
</dbReference>
<evidence type="ECO:0000256" key="11">
    <source>
        <dbReference type="RuleBase" id="RU363048"/>
    </source>
</evidence>
<dbReference type="GO" id="GO:0051117">
    <property type="term" value="F:ATPase binding"/>
    <property type="evidence" value="ECO:0007669"/>
    <property type="project" value="Ensembl"/>
</dbReference>
<dbReference type="GO" id="GO:0036064">
    <property type="term" value="C:ciliary basal body"/>
    <property type="evidence" value="ECO:0007669"/>
    <property type="project" value="Ensembl"/>
</dbReference>
<dbReference type="InterPro" id="IPR010339">
    <property type="entry name" value="TIP49_P-loop"/>
</dbReference>
<keyword evidence="4 11" id="KW-0378">Hydrolase</keyword>
<dbReference type="SUPFAM" id="SSF52540">
    <property type="entry name" value="P-loop containing nucleoside triphosphate hydrolases"/>
    <property type="match status" value="1"/>
</dbReference>
<dbReference type="GO" id="GO:0005524">
    <property type="term" value="F:ATP binding"/>
    <property type="evidence" value="ECO:0007669"/>
    <property type="project" value="UniProtKB-KW"/>
</dbReference>
<dbReference type="GO" id="GO:0045995">
    <property type="term" value="P:regulation of embryonic development"/>
    <property type="evidence" value="ECO:0007669"/>
    <property type="project" value="Ensembl"/>
</dbReference>
<dbReference type="FunFam" id="2.40.50.360:FF:000001">
    <property type="entry name" value="RuvB-like helicase"/>
    <property type="match status" value="1"/>
</dbReference>
<evidence type="ECO:0000256" key="9">
    <source>
        <dbReference type="ARBA" id="ARBA00024190"/>
    </source>
</evidence>
<keyword evidence="7 11" id="KW-0233">DNA recombination</keyword>
<dbReference type="GO" id="GO:0000723">
    <property type="term" value="P:telomere maintenance"/>
    <property type="evidence" value="ECO:0007669"/>
    <property type="project" value="Ensembl"/>
</dbReference>
<keyword evidence="11" id="KW-0804">Transcription</keyword>
<dbReference type="InterPro" id="IPR041048">
    <property type="entry name" value="RuvB-like_C"/>
</dbReference>
<dbReference type="InterPro" id="IPR027238">
    <property type="entry name" value="RuvB-like"/>
</dbReference>
<feature type="domain" description="AAA+ ATPase" evidence="12">
    <location>
        <begin position="124"/>
        <end position="427"/>
    </location>
</feature>
<dbReference type="GO" id="GO:0071339">
    <property type="term" value="C:MLL1 complex"/>
    <property type="evidence" value="ECO:0007669"/>
    <property type="project" value="Ensembl"/>
</dbReference>
<keyword evidence="8 11" id="KW-0539">Nucleus</keyword>
<protein>
    <recommendedName>
        <fullName evidence="11">RuvB-like helicase</fullName>
        <ecNumber evidence="11">3.6.4.12</ecNumber>
    </recommendedName>
</protein>
<evidence type="ECO:0000256" key="7">
    <source>
        <dbReference type="ARBA" id="ARBA00023172"/>
    </source>
</evidence>
<dbReference type="EC" id="3.6.4.12" evidence="11"/>
<dbReference type="InterPro" id="IPR027417">
    <property type="entry name" value="P-loop_NTPase"/>
</dbReference>
<dbReference type="SMART" id="SM00382">
    <property type="entry name" value="AAA"/>
    <property type="match status" value="1"/>
</dbReference>
<dbReference type="GO" id="GO:0031011">
    <property type="term" value="C:Ino80 complex"/>
    <property type="evidence" value="ECO:0007669"/>
    <property type="project" value="Ensembl"/>
</dbReference>
<dbReference type="GO" id="GO:1990062">
    <property type="term" value="C:RPAP3/R2TP/prefoldin-like complex"/>
    <property type="evidence" value="ECO:0007669"/>
    <property type="project" value="Ensembl"/>
</dbReference>
<evidence type="ECO:0000259" key="12">
    <source>
        <dbReference type="SMART" id="SM00382"/>
    </source>
</evidence>
<dbReference type="GO" id="GO:0006275">
    <property type="term" value="P:regulation of DNA replication"/>
    <property type="evidence" value="ECO:0007669"/>
    <property type="project" value="Ensembl"/>
</dbReference>
<dbReference type="OMA" id="RTLPYNK"/>
<dbReference type="GO" id="GO:0000786">
    <property type="term" value="C:nucleosome"/>
    <property type="evidence" value="ECO:0007669"/>
    <property type="project" value="Ensembl"/>
</dbReference>
<dbReference type="GO" id="GO:1990904">
    <property type="term" value="C:ribonucleoprotein complex"/>
    <property type="evidence" value="ECO:0007669"/>
    <property type="project" value="Ensembl"/>
</dbReference>
<dbReference type="Gene3D" id="2.40.50.360">
    <property type="entry name" value="RuvB-like helicase, domain II"/>
    <property type="match status" value="1"/>
</dbReference>
<comment type="similarity">
    <text evidence="2 11">Belongs to the RuvB family.</text>
</comment>
<accession>A0A8C3HLR5</accession>
<evidence type="ECO:0000256" key="5">
    <source>
        <dbReference type="ARBA" id="ARBA00022806"/>
    </source>
</evidence>
<dbReference type="GO" id="GO:0060382">
    <property type="term" value="P:regulation of DNA strand elongation"/>
    <property type="evidence" value="ECO:0007669"/>
    <property type="project" value="Ensembl"/>
</dbReference>
<dbReference type="GO" id="GO:0016887">
    <property type="term" value="F:ATP hydrolysis activity"/>
    <property type="evidence" value="ECO:0007669"/>
    <property type="project" value="Ensembl"/>
</dbReference>
<comment type="catalytic activity">
    <reaction evidence="10">
        <text>ATP + H2O = ADP + phosphate + H(+)</text>
        <dbReference type="Rhea" id="RHEA:13065"/>
        <dbReference type="ChEBI" id="CHEBI:15377"/>
        <dbReference type="ChEBI" id="CHEBI:15378"/>
        <dbReference type="ChEBI" id="CHEBI:30616"/>
        <dbReference type="ChEBI" id="CHEBI:43474"/>
        <dbReference type="ChEBI" id="CHEBI:456216"/>
        <dbReference type="EC" id="3.6.4.12"/>
    </reaction>
    <physiologicalReaction direction="left-to-right" evidence="10">
        <dbReference type="Rhea" id="RHEA:13066"/>
    </physiologicalReaction>
</comment>
<dbReference type="FunFam" id="1.10.8.60:FF:000010">
    <property type="entry name" value="RuvB-like helicase"/>
    <property type="match status" value="1"/>
</dbReference>
<sequence>MPFPISSEARAALANGKVEGGISGPGAGSLGNARAACYPCPPGEEGAAARCPPRTPEPVAAGMKIEEVKSTSKTQRIAAHSHVKGLGLDESGAAKPAGAGLVGQENAREACGVIVELIKSKKMAGRAVLLAGPPGTGKTALALAIAQELGSKVPFCPMVGSEVYSTEIKKTEVLMENFRRAIGLRIKETKEVYEGEVTELTPCETENPMGGYGKTISHVIIGLKTAKGTKQLKLDPSIFESLQKERVEAGDVIYIEANSGAVKRQGRCDTYATEFDLEAEEYVPLPKGDVHKKKEIIQDVTLHDLDVANARPQGGQDILSMMGQLMKPKKTEITDKLRGEINKVVNKYIDQGIAELVPGVLFVDEVHMLDIECFTYLHRALESSIAPIVIFASNRGNCIIRGTEDIVSPHGIPLDLLDRVMIIRTMLYTPQEMKQIIKLRAQIEGINISEEALNHLGEIGNKTTLRYAVQLLTPANLLAKINGKDSIEKEHIEEINELFYDAKSSAKILADQQEKYMK</sequence>
<dbReference type="GO" id="GO:0001094">
    <property type="term" value="F:TFIID-class transcription factor complex binding"/>
    <property type="evidence" value="ECO:0007669"/>
    <property type="project" value="Ensembl"/>
</dbReference>
<dbReference type="GO" id="GO:1904507">
    <property type="term" value="P:positive regulation of telomere maintenance in response to DNA damage"/>
    <property type="evidence" value="ECO:0007669"/>
    <property type="project" value="Ensembl"/>
</dbReference>
<dbReference type="InterPro" id="IPR003593">
    <property type="entry name" value="AAA+_ATPase"/>
</dbReference>
<dbReference type="GO" id="GO:0003713">
    <property type="term" value="F:transcription coactivator activity"/>
    <property type="evidence" value="ECO:0007669"/>
    <property type="project" value="Ensembl"/>
</dbReference>
<reference evidence="13" key="2">
    <citation type="submission" date="2025-09" db="UniProtKB">
        <authorList>
            <consortium name="Ensembl"/>
        </authorList>
    </citation>
    <scope>IDENTIFICATION</scope>
</reference>
<dbReference type="GO" id="GO:0000812">
    <property type="term" value="C:Swr1 complex"/>
    <property type="evidence" value="ECO:0007669"/>
    <property type="project" value="Ensembl"/>
</dbReference>
<dbReference type="GeneTree" id="ENSGT00940000153556"/>
<comment type="function">
    <text evidence="11">Proposed core component of the chromatin remodeling Ino80 complex which exhibits DNA- and nucleosome-activated ATPase activity and catalyzes ATP-dependent nucleosome sliding.</text>
</comment>
<dbReference type="GO" id="GO:0090263">
    <property type="term" value="P:positive regulation of canonical Wnt signaling pathway"/>
    <property type="evidence" value="ECO:0007669"/>
    <property type="project" value="Ensembl"/>
</dbReference>